<evidence type="ECO:0000259" key="14">
    <source>
        <dbReference type="Pfam" id="PF08544"/>
    </source>
</evidence>
<sequence>MSEMRLIYASVADSTTVTAPGKVLLTGGYLVLDRRFQGLVVAMDARFHTTIKSIHQQQDSSDVTSIIQVVSPQFTDGFWEYMIQFHDPTCHDDQHQMGVPRITATSSTPFNPFLETALSFSFYVLHHKLANLAQLVGKGIQMTVLADNDFYSQSADLNRLGLELTATGLGQLPEFNSTHGTIAQVRKTGLGSSAAMTTSVIASLLAHYGVVNLSTDMTVRCENDTASLEILYNLAQTAHCVAQGKIGSGFDVSAAVVGTHRYRRFSPQILDPVFRAVEALASSHSNHETDASALQTELAHQVYHVVTKKWDWVNTPFQLPPGMQLMLGDVAAGSNTPKLVSTVLAWQKRCPLEAESLWIKIDELNKSIQTILEDLCSVSSTANAGKYQKAIDLCATTTAASWHTLLESESLDHYPIVQKLERISALYQEIRGCLCNMSSLSGAPIEPPEQTKLLDACMEIPGVLMCGVPGAGGYDAIFCIVLSNTSKQRVHALWKSWTEMVVVPLLNRESQDGLRCLQTW</sequence>
<dbReference type="GO" id="GO:0010142">
    <property type="term" value="P:farnesyl diphosphate biosynthetic process, mevalonate pathway"/>
    <property type="evidence" value="ECO:0007669"/>
    <property type="project" value="TreeGrafter"/>
</dbReference>
<dbReference type="AlphaFoldDB" id="A0A177WD03"/>
<evidence type="ECO:0000256" key="1">
    <source>
        <dbReference type="ARBA" id="ARBA00005017"/>
    </source>
</evidence>
<comment type="catalytic activity">
    <reaction evidence="12">
        <text>(R)-5-phosphomevalonate + ATP = (R)-5-diphosphomevalonate + ADP</text>
        <dbReference type="Rhea" id="RHEA:16341"/>
        <dbReference type="ChEBI" id="CHEBI:30616"/>
        <dbReference type="ChEBI" id="CHEBI:57557"/>
        <dbReference type="ChEBI" id="CHEBI:58146"/>
        <dbReference type="ChEBI" id="CHEBI:456216"/>
        <dbReference type="EC" id="2.7.4.2"/>
    </reaction>
    <physiologicalReaction direction="left-to-right" evidence="12">
        <dbReference type="Rhea" id="RHEA:16342"/>
    </physiologicalReaction>
</comment>
<keyword evidence="6" id="KW-0547">Nucleotide-binding</keyword>
<dbReference type="InterPro" id="IPR035102">
    <property type="entry name" value="Phosphomevalonate_kinase"/>
</dbReference>
<evidence type="ECO:0000256" key="2">
    <source>
        <dbReference type="ARBA" id="ARBA00006495"/>
    </source>
</evidence>
<organism evidence="15 16">
    <name type="scientific">Batrachochytrium dendrobatidis (strain JEL423)</name>
    <dbReference type="NCBI Taxonomy" id="403673"/>
    <lineage>
        <taxon>Eukaryota</taxon>
        <taxon>Fungi</taxon>
        <taxon>Fungi incertae sedis</taxon>
        <taxon>Chytridiomycota</taxon>
        <taxon>Chytridiomycota incertae sedis</taxon>
        <taxon>Chytridiomycetes</taxon>
        <taxon>Rhizophydiales</taxon>
        <taxon>Rhizophydiales incertae sedis</taxon>
        <taxon>Batrachochytrium</taxon>
    </lineage>
</organism>
<dbReference type="InterPro" id="IPR013750">
    <property type="entry name" value="GHMP_kinase_C_dom"/>
</dbReference>
<keyword evidence="5 13" id="KW-0808">Transferase</keyword>
<name>A0A177WD03_BATDL</name>
<dbReference type="eggNOG" id="KOG4519">
    <property type="taxonomic scope" value="Eukaryota"/>
</dbReference>
<dbReference type="PANTHER" id="PTHR31814:SF2">
    <property type="entry name" value="PHOSPHOMEVALONATE KINASE"/>
    <property type="match status" value="1"/>
</dbReference>
<accession>A0A177WD03</accession>
<evidence type="ECO:0000256" key="11">
    <source>
        <dbReference type="ARBA" id="ARBA00023221"/>
    </source>
</evidence>
<keyword evidence="10 13" id="KW-0443">Lipid metabolism</keyword>
<keyword evidence="9 13" id="KW-0752">Steroid biosynthesis</keyword>
<dbReference type="InterPro" id="IPR036554">
    <property type="entry name" value="GHMP_kinase_C_sf"/>
</dbReference>
<keyword evidence="8" id="KW-0067">ATP-binding</keyword>
<dbReference type="UniPathway" id="UPA00057">
    <property type="reaction ID" value="UER00099"/>
</dbReference>
<evidence type="ECO:0000256" key="8">
    <source>
        <dbReference type="ARBA" id="ARBA00022840"/>
    </source>
</evidence>
<dbReference type="Gene3D" id="3.30.230.10">
    <property type="match status" value="1"/>
</dbReference>
<comment type="pathway">
    <text evidence="1 13">Isoprenoid biosynthesis; isopentenyl diphosphate biosynthesis via mevalonate pathway; isopentenyl diphosphate from (R)-mevalonate: step 2/3.</text>
</comment>
<dbReference type="InterPro" id="IPR014721">
    <property type="entry name" value="Ribsml_uS5_D2-typ_fold_subgr"/>
</dbReference>
<dbReference type="GO" id="GO:0005524">
    <property type="term" value="F:ATP binding"/>
    <property type="evidence" value="ECO:0007669"/>
    <property type="project" value="UniProtKB-UniRule"/>
</dbReference>
<comment type="similarity">
    <text evidence="2 13">Belongs to the GHMP kinase family. Mevalonate kinase subfamily.</text>
</comment>
<dbReference type="InterPro" id="IPR016005">
    <property type="entry name" value="Erg8"/>
</dbReference>
<reference evidence="15 16" key="2">
    <citation type="submission" date="2016-05" db="EMBL/GenBank/DDBJ databases">
        <title>Lineage-specific infection strategies underlie the spectrum of fungal disease in amphibians.</title>
        <authorList>
            <person name="Cuomo C.A."/>
            <person name="Farrer R.A."/>
            <person name="James T."/>
            <person name="Longcore J."/>
            <person name="Birren B."/>
        </authorList>
    </citation>
    <scope>NUCLEOTIDE SEQUENCE [LARGE SCALE GENOMIC DNA]</scope>
    <source>
        <strain evidence="15 16">JEL423</strain>
    </source>
</reference>
<dbReference type="GO" id="GO:0004631">
    <property type="term" value="F:phosphomevalonate kinase activity"/>
    <property type="evidence" value="ECO:0007669"/>
    <property type="project" value="UniProtKB-UniRule"/>
</dbReference>
<reference evidence="15 16" key="1">
    <citation type="submission" date="2006-10" db="EMBL/GenBank/DDBJ databases">
        <title>The Genome Sequence of Batrachochytrium dendrobatidis JEL423.</title>
        <authorList>
            <consortium name="The Broad Institute Genome Sequencing Platform"/>
            <person name="Birren B."/>
            <person name="Lander E."/>
            <person name="Galagan J."/>
            <person name="Cuomo C."/>
            <person name="Devon K."/>
            <person name="Jaffe D."/>
            <person name="Butler J."/>
            <person name="Alvarez P."/>
            <person name="Gnerre S."/>
            <person name="Grabherr M."/>
            <person name="Kleber M."/>
            <person name="Mauceli E."/>
            <person name="Brockman W."/>
            <person name="Young S."/>
            <person name="LaButti K."/>
            <person name="Sykes S."/>
            <person name="DeCaprio D."/>
            <person name="Crawford M."/>
            <person name="Koehrsen M."/>
            <person name="Engels R."/>
            <person name="Montgomery P."/>
            <person name="Pearson M."/>
            <person name="Howarth C."/>
            <person name="Larson L."/>
            <person name="White J."/>
            <person name="O'Leary S."/>
            <person name="Kodira C."/>
            <person name="Zeng Q."/>
            <person name="Yandava C."/>
            <person name="Alvarado L."/>
            <person name="Longcore J."/>
            <person name="James T."/>
        </authorList>
    </citation>
    <scope>NUCLEOTIDE SEQUENCE [LARGE SCALE GENOMIC DNA]</scope>
    <source>
        <strain evidence="15 16">JEL423</strain>
    </source>
</reference>
<evidence type="ECO:0000256" key="5">
    <source>
        <dbReference type="ARBA" id="ARBA00022679"/>
    </source>
</evidence>
<evidence type="ECO:0000313" key="16">
    <source>
        <dbReference type="Proteomes" id="UP000077115"/>
    </source>
</evidence>
<keyword evidence="4 13" id="KW-0444">Lipid biosynthesis</keyword>
<feature type="domain" description="GHMP kinase C-terminal" evidence="14">
    <location>
        <begin position="437"/>
        <end position="490"/>
    </location>
</feature>
<evidence type="ECO:0000313" key="15">
    <source>
        <dbReference type="EMBL" id="OAJ37605.1"/>
    </source>
</evidence>
<keyword evidence="7 13" id="KW-0418">Kinase</keyword>
<dbReference type="EC" id="2.7.4.2" evidence="3 13"/>
<dbReference type="Pfam" id="PF08544">
    <property type="entry name" value="GHMP_kinases_C"/>
    <property type="match status" value="1"/>
</dbReference>
<dbReference type="InterPro" id="IPR020568">
    <property type="entry name" value="Ribosomal_Su5_D2-typ_SF"/>
</dbReference>
<dbReference type="EMBL" id="DS022300">
    <property type="protein sequence ID" value="OAJ37605.1"/>
    <property type="molecule type" value="Genomic_DNA"/>
</dbReference>
<dbReference type="STRING" id="403673.A0A177WD03"/>
<evidence type="ECO:0000256" key="13">
    <source>
        <dbReference type="PIRNR" id="PIRNR017288"/>
    </source>
</evidence>
<dbReference type="GO" id="GO:0019287">
    <property type="term" value="P:isopentenyl diphosphate biosynthetic process, mevalonate pathway"/>
    <property type="evidence" value="ECO:0007669"/>
    <property type="project" value="UniProtKB-UniRule"/>
</dbReference>
<evidence type="ECO:0000256" key="7">
    <source>
        <dbReference type="ARBA" id="ARBA00022777"/>
    </source>
</evidence>
<gene>
    <name evidence="15" type="ORF">BDEG_21608</name>
</gene>
<dbReference type="GO" id="GO:0006696">
    <property type="term" value="P:ergosterol biosynthetic process"/>
    <property type="evidence" value="ECO:0007669"/>
    <property type="project" value="TreeGrafter"/>
</dbReference>
<keyword evidence="11 13" id="KW-0753">Steroid metabolism</keyword>
<evidence type="ECO:0000256" key="10">
    <source>
        <dbReference type="ARBA" id="ARBA00023098"/>
    </source>
</evidence>
<evidence type="ECO:0000256" key="6">
    <source>
        <dbReference type="ARBA" id="ARBA00022741"/>
    </source>
</evidence>
<protein>
    <recommendedName>
        <fullName evidence="3 13">Phosphomevalonate kinase</fullName>
        <ecNumber evidence="3 13">2.7.4.2</ecNumber>
    </recommendedName>
</protein>
<evidence type="ECO:0000256" key="9">
    <source>
        <dbReference type="ARBA" id="ARBA00022955"/>
    </source>
</evidence>
<proteinExistence type="inferred from homology"/>
<dbReference type="GO" id="GO:0005777">
    <property type="term" value="C:peroxisome"/>
    <property type="evidence" value="ECO:0007669"/>
    <property type="project" value="TreeGrafter"/>
</dbReference>
<dbReference type="SUPFAM" id="SSF54211">
    <property type="entry name" value="Ribosomal protein S5 domain 2-like"/>
    <property type="match status" value="1"/>
</dbReference>
<evidence type="ECO:0000256" key="4">
    <source>
        <dbReference type="ARBA" id="ARBA00022516"/>
    </source>
</evidence>
<evidence type="ECO:0000256" key="3">
    <source>
        <dbReference type="ARBA" id="ARBA00012958"/>
    </source>
</evidence>
<dbReference type="Proteomes" id="UP000077115">
    <property type="component" value="Unassembled WGS sequence"/>
</dbReference>
<dbReference type="VEuPathDB" id="FungiDB:BDEG_21608"/>
<dbReference type="PIRSF" id="PIRSF017288">
    <property type="entry name" value="PMK_GHMP_euk"/>
    <property type="match status" value="1"/>
</dbReference>
<evidence type="ECO:0000256" key="12">
    <source>
        <dbReference type="ARBA" id="ARBA00029326"/>
    </source>
</evidence>
<dbReference type="OrthoDB" id="10262935at2759"/>
<dbReference type="PANTHER" id="PTHR31814">
    <property type="match status" value="1"/>
</dbReference>
<dbReference type="Gene3D" id="3.30.70.890">
    <property type="entry name" value="GHMP kinase, C-terminal domain"/>
    <property type="match status" value="1"/>
</dbReference>